<dbReference type="InterPro" id="IPR000890">
    <property type="entry name" value="Aliphatic_acid_kin_short-chain"/>
</dbReference>
<dbReference type="AlphaFoldDB" id="A0A378VT12"/>
<organism evidence="7">
    <name type="scientific">Neisseria gonorrhoeae</name>
    <dbReference type="NCBI Taxonomy" id="485"/>
    <lineage>
        <taxon>Bacteria</taxon>
        <taxon>Pseudomonadati</taxon>
        <taxon>Pseudomonadota</taxon>
        <taxon>Betaproteobacteria</taxon>
        <taxon>Neisseriales</taxon>
        <taxon>Neisseriaceae</taxon>
        <taxon>Neisseria</taxon>
    </lineage>
</organism>
<sequence>MGKPLEDIRMIIAHLGNGASITAVKNGKSVDTGMGFTPIEGLVMGTRCGDTDPGVYSYPTFHAGMDVAQVDEMLNKNQVSPVFPNFPTTAAPSKSPPTKAAKARASPSKS</sequence>
<evidence type="ECO:0000256" key="3">
    <source>
        <dbReference type="ARBA" id="ARBA00022741"/>
    </source>
</evidence>
<dbReference type="SUPFAM" id="SSF53067">
    <property type="entry name" value="Actin-like ATPase domain"/>
    <property type="match status" value="1"/>
</dbReference>
<evidence type="ECO:0000313" key="7">
    <source>
        <dbReference type="EMBL" id="SUA20135.1"/>
    </source>
</evidence>
<dbReference type="PROSITE" id="PS01076">
    <property type="entry name" value="ACETATE_KINASE_2"/>
    <property type="match status" value="1"/>
</dbReference>
<dbReference type="PANTHER" id="PTHR21060:SF21">
    <property type="entry name" value="ACETATE KINASE"/>
    <property type="match status" value="1"/>
</dbReference>
<dbReference type="GO" id="GO:0005524">
    <property type="term" value="F:ATP binding"/>
    <property type="evidence" value="ECO:0007669"/>
    <property type="project" value="UniProtKB-KW"/>
</dbReference>
<dbReference type="PANTHER" id="PTHR21060">
    <property type="entry name" value="ACETATE KINASE"/>
    <property type="match status" value="1"/>
</dbReference>
<protein>
    <submittedName>
        <fullName evidence="7">Acetate kinase</fullName>
        <ecNumber evidence="7">2.7.2.1</ecNumber>
    </submittedName>
</protein>
<dbReference type="GO" id="GO:0005829">
    <property type="term" value="C:cytosol"/>
    <property type="evidence" value="ECO:0007669"/>
    <property type="project" value="TreeGrafter"/>
</dbReference>
<accession>A0A378VT12</accession>
<dbReference type="InterPro" id="IPR023865">
    <property type="entry name" value="Aliphatic_acid_kinase_CS"/>
</dbReference>
<evidence type="ECO:0000256" key="5">
    <source>
        <dbReference type="ARBA" id="ARBA00022840"/>
    </source>
</evidence>
<dbReference type="InterPro" id="IPR043129">
    <property type="entry name" value="ATPase_NBD"/>
</dbReference>
<keyword evidence="4 7" id="KW-0418">Kinase</keyword>
<dbReference type="GO" id="GO:0006083">
    <property type="term" value="P:acetate metabolic process"/>
    <property type="evidence" value="ECO:0007669"/>
    <property type="project" value="TreeGrafter"/>
</dbReference>
<feature type="compositionally biased region" description="Low complexity" evidence="6">
    <location>
        <begin position="87"/>
        <end position="110"/>
    </location>
</feature>
<reference evidence="7" key="1">
    <citation type="submission" date="2018-06" db="EMBL/GenBank/DDBJ databases">
        <authorList>
            <consortium name="Pathogen Informatics"/>
            <person name="Doyle S."/>
        </authorList>
    </citation>
    <scope>NUCLEOTIDE SEQUENCE [LARGE SCALE GENOMIC DNA]</scope>
    <source>
        <strain evidence="7">NCTC11421</strain>
    </source>
</reference>
<keyword evidence="3" id="KW-0547">Nucleotide-binding</keyword>
<gene>
    <name evidence="7" type="primary">ackA_2</name>
    <name evidence="7" type="ORF">NCTC11421_00215</name>
</gene>
<comment type="similarity">
    <text evidence="1">Belongs to the acetokinase family.</text>
</comment>
<dbReference type="EMBL" id="UGRI01000001">
    <property type="protein sequence ID" value="SUA20135.1"/>
    <property type="molecule type" value="Genomic_DNA"/>
</dbReference>
<keyword evidence="5" id="KW-0067">ATP-binding</keyword>
<dbReference type="GO" id="GO:0008776">
    <property type="term" value="F:acetate kinase activity"/>
    <property type="evidence" value="ECO:0007669"/>
    <property type="project" value="UniProtKB-EC"/>
</dbReference>
<name>A0A378VT12_NEIGO</name>
<feature type="region of interest" description="Disordered" evidence="6">
    <location>
        <begin position="84"/>
        <end position="110"/>
    </location>
</feature>
<dbReference type="Pfam" id="PF00871">
    <property type="entry name" value="Acetate_kinase"/>
    <property type="match status" value="1"/>
</dbReference>
<proteinExistence type="inferred from homology"/>
<evidence type="ECO:0000256" key="6">
    <source>
        <dbReference type="SAM" id="MobiDB-lite"/>
    </source>
</evidence>
<evidence type="ECO:0000256" key="2">
    <source>
        <dbReference type="ARBA" id="ARBA00022679"/>
    </source>
</evidence>
<dbReference type="Gene3D" id="3.30.420.40">
    <property type="match status" value="1"/>
</dbReference>
<evidence type="ECO:0000256" key="1">
    <source>
        <dbReference type="ARBA" id="ARBA00008748"/>
    </source>
</evidence>
<evidence type="ECO:0000256" key="4">
    <source>
        <dbReference type="ARBA" id="ARBA00022777"/>
    </source>
</evidence>
<keyword evidence="2 7" id="KW-0808">Transferase</keyword>
<dbReference type="EC" id="2.7.2.1" evidence="7"/>